<dbReference type="PANTHER" id="PTHR30471:SF3">
    <property type="entry name" value="UPF0758 PROTEIN YEES-RELATED"/>
    <property type="match status" value="1"/>
</dbReference>
<evidence type="ECO:0000256" key="4">
    <source>
        <dbReference type="ARBA" id="ARBA00022833"/>
    </source>
</evidence>
<keyword evidence="4" id="KW-0862">Zinc</keyword>
<keyword evidence="2" id="KW-0479">Metal-binding</keyword>
<dbReference type="EMBL" id="SJSL01000001">
    <property type="protein sequence ID" value="TCD03219.1"/>
    <property type="molecule type" value="Genomic_DNA"/>
</dbReference>
<evidence type="ECO:0000313" key="7">
    <source>
        <dbReference type="EMBL" id="TCD03219.1"/>
    </source>
</evidence>
<keyword evidence="8" id="KW-1185">Reference proteome</keyword>
<keyword evidence="3" id="KW-0378">Hydrolase</keyword>
<dbReference type="Gene3D" id="3.40.140.10">
    <property type="entry name" value="Cytidine Deaminase, domain 2"/>
    <property type="match status" value="1"/>
</dbReference>
<accession>A0A4R0NSV0</accession>
<gene>
    <name evidence="7" type="ORF">EZ437_04395</name>
</gene>
<dbReference type="InterPro" id="IPR001405">
    <property type="entry name" value="UPF0758"/>
</dbReference>
<proteinExistence type="predicted"/>
<dbReference type="InterPro" id="IPR037518">
    <property type="entry name" value="MPN"/>
</dbReference>
<evidence type="ECO:0000256" key="1">
    <source>
        <dbReference type="ARBA" id="ARBA00022670"/>
    </source>
</evidence>
<dbReference type="OrthoDB" id="9804482at2"/>
<evidence type="ECO:0000256" key="5">
    <source>
        <dbReference type="ARBA" id="ARBA00023049"/>
    </source>
</evidence>
<keyword evidence="1" id="KW-0645">Protease</keyword>
<dbReference type="Proteomes" id="UP000293347">
    <property type="component" value="Unassembled WGS sequence"/>
</dbReference>
<dbReference type="PANTHER" id="PTHR30471">
    <property type="entry name" value="DNA REPAIR PROTEIN RADC"/>
    <property type="match status" value="1"/>
</dbReference>
<dbReference type="AlphaFoldDB" id="A0A4R0NSV0"/>
<name>A0A4R0NSV0_9SPHI</name>
<evidence type="ECO:0000313" key="8">
    <source>
        <dbReference type="Proteomes" id="UP000293347"/>
    </source>
</evidence>
<dbReference type="Pfam" id="PF04002">
    <property type="entry name" value="RadC"/>
    <property type="match status" value="1"/>
</dbReference>
<dbReference type="PROSITE" id="PS50249">
    <property type="entry name" value="MPN"/>
    <property type="match status" value="1"/>
</dbReference>
<organism evidence="7 8">
    <name type="scientific">Pedobacter psychroterrae</name>
    <dbReference type="NCBI Taxonomy" id="2530453"/>
    <lineage>
        <taxon>Bacteria</taxon>
        <taxon>Pseudomonadati</taxon>
        <taxon>Bacteroidota</taxon>
        <taxon>Sphingobacteriia</taxon>
        <taxon>Sphingobacteriales</taxon>
        <taxon>Sphingobacteriaceae</taxon>
        <taxon>Pedobacter</taxon>
    </lineage>
</organism>
<reference evidence="7 8" key="1">
    <citation type="submission" date="2019-02" db="EMBL/GenBank/DDBJ databases">
        <title>Pedobacter sp. RP-1-14 sp. nov., isolated from Arctic soil.</title>
        <authorList>
            <person name="Dahal R.H."/>
        </authorList>
    </citation>
    <scope>NUCLEOTIDE SEQUENCE [LARGE SCALE GENOMIC DNA]</scope>
    <source>
        <strain evidence="7 8">RP-1-14</strain>
    </source>
</reference>
<dbReference type="GO" id="GO:0006508">
    <property type="term" value="P:proteolysis"/>
    <property type="evidence" value="ECO:0007669"/>
    <property type="project" value="UniProtKB-KW"/>
</dbReference>
<comment type="caution">
    <text evidence="7">The sequence shown here is derived from an EMBL/GenBank/DDBJ whole genome shotgun (WGS) entry which is preliminary data.</text>
</comment>
<sequence>MKAQIQNSLFMVSEIKVTYQPKFKACERPKINQSKDAYNILFNNWDQGRIEMNEQFFILLLNRANNVIGMTEISSGGFSGTLVDPKLVFGIALKSCASGIILCHNHPSSNLKPSQADLSLTRRLVEAGKLLDLLILDHIILTKRGYFSFGDEGLL</sequence>
<dbReference type="CDD" id="cd08071">
    <property type="entry name" value="MPN_DUF2466"/>
    <property type="match status" value="1"/>
</dbReference>
<evidence type="ECO:0000259" key="6">
    <source>
        <dbReference type="PROSITE" id="PS50249"/>
    </source>
</evidence>
<dbReference type="GO" id="GO:0046872">
    <property type="term" value="F:metal ion binding"/>
    <property type="evidence" value="ECO:0007669"/>
    <property type="project" value="UniProtKB-KW"/>
</dbReference>
<evidence type="ECO:0000256" key="2">
    <source>
        <dbReference type="ARBA" id="ARBA00022723"/>
    </source>
</evidence>
<evidence type="ECO:0000256" key="3">
    <source>
        <dbReference type="ARBA" id="ARBA00022801"/>
    </source>
</evidence>
<protein>
    <submittedName>
        <fullName evidence="7">DNA repair protein</fullName>
    </submittedName>
</protein>
<dbReference type="GO" id="GO:0008237">
    <property type="term" value="F:metallopeptidase activity"/>
    <property type="evidence" value="ECO:0007669"/>
    <property type="project" value="UniProtKB-KW"/>
</dbReference>
<dbReference type="RefSeq" id="WP_131593617.1">
    <property type="nucleotide sequence ID" value="NZ_SJSL01000001.1"/>
</dbReference>
<keyword evidence="5" id="KW-0482">Metalloprotease</keyword>
<dbReference type="InterPro" id="IPR025657">
    <property type="entry name" value="RadC_JAB"/>
</dbReference>
<feature type="domain" description="MPN" evidence="6">
    <location>
        <begin position="30"/>
        <end position="155"/>
    </location>
</feature>